<dbReference type="Proteomes" id="UP001285921">
    <property type="component" value="Unassembled WGS sequence"/>
</dbReference>
<dbReference type="Gene3D" id="1.10.10.60">
    <property type="entry name" value="Homeodomain-like"/>
    <property type="match status" value="1"/>
</dbReference>
<comment type="caution">
    <text evidence="5">The sequence shown here is derived from an EMBL/GenBank/DDBJ whole genome shotgun (WGS) entry which is preliminary data.</text>
</comment>
<dbReference type="EMBL" id="BTCL01000030">
    <property type="protein sequence ID" value="GMK48501.1"/>
    <property type="molecule type" value="Genomic_DNA"/>
</dbReference>
<evidence type="ECO:0000313" key="5">
    <source>
        <dbReference type="EMBL" id="GMK48501.1"/>
    </source>
</evidence>
<dbReference type="PROSITE" id="PS01124">
    <property type="entry name" value="HTH_ARAC_FAMILY_2"/>
    <property type="match status" value="1"/>
</dbReference>
<protein>
    <recommendedName>
        <fullName evidence="4">HTH araC/xylS-type domain-containing protein</fullName>
    </recommendedName>
</protein>
<reference evidence="5 6" key="1">
    <citation type="submission" date="2023-05" db="EMBL/GenBank/DDBJ databases">
        <title>Draft genome of Paenibacillus sp. CCS26.</title>
        <authorList>
            <person name="Akita H."/>
            <person name="Shinto Y."/>
            <person name="Kimura Z."/>
        </authorList>
    </citation>
    <scope>NUCLEOTIDE SEQUENCE [LARGE SCALE GENOMIC DNA]</scope>
    <source>
        <strain evidence="5 6">CCS26</strain>
    </source>
</reference>
<dbReference type="InterPro" id="IPR050959">
    <property type="entry name" value="MarA-like"/>
</dbReference>
<dbReference type="PANTHER" id="PTHR47504:SF5">
    <property type="entry name" value="RIGHT ORIGIN-BINDING PROTEIN"/>
    <property type="match status" value="1"/>
</dbReference>
<accession>A0ABQ6NTR7</accession>
<name>A0ABQ6NTR7_9BACL</name>
<dbReference type="SUPFAM" id="SSF46689">
    <property type="entry name" value="Homeodomain-like"/>
    <property type="match status" value="1"/>
</dbReference>
<gene>
    <name evidence="5" type="ORF">PghCCS26_56310</name>
</gene>
<keyword evidence="1" id="KW-0805">Transcription regulation</keyword>
<keyword evidence="3" id="KW-0804">Transcription</keyword>
<keyword evidence="2" id="KW-0238">DNA-binding</keyword>
<dbReference type="InterPro" id="IPR009057">
    <property type="entry name" value="Homeodomain-like_sf"/>
</dbReference>
<dbReference type="PANTHER" id="PTHR47504">
    <property type="entry name" value="RIGHT ORIGIN-BINDING PROTEIN"/>
    <property type="match status" value="1"/>
</dbReference>
<feature type="domain" description="HTH araC/xylS-type" evidence="4">
    <location>
        <begin position="6"/>
        <end position="80"/>
    </location>
</feature>
<evidence type="ECO:0000256" key="2">
    <source>
        <dbReference type="ARBA" id="ARBA00023125"/>
    </source>
</evidence>
<dbReference type="SMART" id="SM00342">
    <property type="entry name" value="HTH_ARAC"/>
    <property type="match status" value="1"/>
</dbReference>
<proteinExistence type="predicted"/>
<keyword evidence="6" id="KW-1185">Reference proteome</keyword>
<evidence type="ECO:0000256" key="1">
    <source>
        <dbReference type="ARBA" id="ARBA00023015"/>
    </source>
</evidence>
<evidence type="ECO:0000259" key="4">
    <source>
        <dbReference type="PROSITE" id="PS01124"/>
    </source>
</evidence>
<sequence length="100" mass="11840">MLEHLNGALDYIEQNLENEIDEQEIAKRAFCSVYHFKRMFAYLAGIPLQEYIRRRRLTHAALDLQDKTVKVIDIAVKYGYLCRTLLRGPFTIYMASRQRN</sequence>
<evidence type="ECO:0000256" key="3">
    <source>
        <dbReference type="ARBA" id="ARBA00023163"/>
    </source>
</evidence>
<evidence type="ECO:0000313" key="6">
    <source>
        <dbReference type="Proteomes" id="UP001285921"/>
    </source>
</evidence>
<organism evidence="5 6">
    <name type="scientific">Paenibacillus glycanilyticus</name>
    <dbReference type="NCBI Taxonomy" id="126569"/>
    <lineage>
        <taxon>Bacteria</taxon>
        <taxon>Bacillati</taxon>
        <taxon>Bacillota</taxon>
        <taxon>Bacilli</taxon>
        <taxon>Bacillales</taxon>
        <taxon>Paenibacillaceae</taxon>
        <taxon>Paenibacillus</taxon>
    </lineage>
</organism>
<dbReference type="InterPro" id="IPR018060">
    <property type="entry name" value="HTH_AraC"/>
</dbReference>
<dbReference type="Pfam" id="PF12833">
    <property type="entry name" value="HTH_18"/>
    <property type="match status" value="1"/>
</dbReference>